<reference evidence="3" key="1">
    <citation type="submission" date="2022-11" db="UniProtKB">
        <authorList>
            <consortium name="WormBaseParasite"/>
        </authorList>
    </citation>
    <scope>IDENTIFICATION</scope>
</reference>
<organism evidence="2 3">
    <name type="scientific">Panagrolaimus superbus</name>
    <dbReference type="NCBI Taxonomy" id="310955"/>
    <lineage>
        <taxon>Eukaryota</taxon>
        <taxon>Metazoa</taxon>
        <taxon>Ecdysozoa</taxon>
        <taxon>Nematoda</taxon>
        <taxon>Chromadorea</taxon>
        <taxon>Rhabditida</taxon>
        <taxon>Tylenchina</taxon>
        <taxon>Panagrolaimomorpha</taxon>
        <taxon>Panagrolaimoidea</taxon>
        <taxon>Panagrolaimidae</taxon>
        <taxon>Panagrolaimus</taxon>
    </lineage>
</organism>
<feature type="region of interest" description="Disordered" evidence="1">
    <location>
        <begin position="102"/>
        <end position="137"/>
    </location>
</feature>
<evidence type="ECO:0000256" key="1">
    <source>
        <dbReference type="SAM" id="MobiDB-lite"/>
    </source>
</evidence>
<dbReference type="Proteomes" id="UP000887577">
    <property type="component" value="Unplaced"/>
</dbReference>
<protein>
    <submittedName>
        <fullName evidence="3">Uncharacterized protein</fullName>
    </submittedName>
</protein>
<dbReference type="WBParaSite" id="PSU_v2.g15032.t1">
    <property type="protein sequence ID" value="PSU_v2.g15032.t1"/>
    <property type="gene ID" value="PSU_v2.g15032"/>
</dbReference>
<proteinExistence type="predicted"/>
<feature type="compositionally biased region" description="Gly residues" evidence="1">
    <location>
        <begin position="108"/>
        <end position="119"/>
    </location>
</feature>
<keyword evidence="2" id="KW-1185">Reference proteome</keyword>
<dbReference type="AlphaFoldDB" id="A0A914YC28"/>
<name>A0A914YC28_9BILA</name>
<evidence type="ECO:0000313" key="3">
    <source>
        <dbReference type="WBParaSite" id="PSU_v2.g15032.t1"/>
    </source>
</evidence>
<accession>A0A914YC28</accession>
<evidence type="ECO:0000313" key="2">
    <source>
        <dbReference type="Proteomes" id="UP000887577"/>
    </source>
</evidence>
<sequence length="137" mass="14051">MLAQHAGAEAMDGEDGRQVDFVGGHLQAALQCGSALGAPLQMALQHVAGQSRVRCFALGRFQIDQARGQRQALADALAQFLGGGIGEGHRQDLADAQALLHHQAGEQSGQGEGLAGAGAGFDKADAVQRQGQIGDRG</sequence>